<evidence type="ECO:0000313" key="2">
    <source>
        <dbReference type="EMBL" id="KAJ1162527.1"/>
    </source>
</evidence>
<protein>
    <submittedName>
        <fullName evidence="2">Uncharacterized protein</fullName>
    </submittedName>
</protein>
<dbReference type="Gene3D" id="3.40.50.1820">
    <property type="entry name" value="alpha/beta hydrolase"/>
    <property type="match status" value="1"/>
</dbReference>
<dbReference type="InterPro" id="IPR029058">
    <property type="entry name" value="AB_hydrolase_fold"/>
</dbReference>
<accession>A0AAV7SE82</accession>
<dbReference type="Proteomes" id="UP001066276">
    <property type="component" value="Chromosome 4_2"/>
</dbReference>
<dbReference type="GO" id="GO:0017171">
    <property type="term" value="F:serine hydrolase activity"/>
    <property type="evidence" value="ECO:0007669"/>
    <property type="project" value="TreeGrafter"/>
</dbReference>
<dbReference type="PANTHER" id="PTHR20908">
    <property type="entry name" value="LD15586P"/>
    <property type="match status" value="1"/>
</dbReference>
<dbReference type="AlphaFoldDB" id="A0AAV7SE82"/>
<dbReference type="Pfam" id="PF05705">
    <property type="entry name" value="DUF829"/>
    <property type="match status" value="1"/>
</dbReference>
<gene>
    <name evidence="2" type="ORF">NDU88_002995</name>
</gene>
<comment type="caution">
    <text evidence="2">The sequence shown here is derived from an EMBL/GenBank/DDBJ whole genome shotgun (WGS) entry which is preliminary data.</text>
</comment>
<evidence type="ECO:0000313" key="3">
    <source>
        <dbReference type="Proteomes" id="UP001066276"/>
    </source>
</evidence>
<sequence length="320" mass="36306">MADLLPKTPRGYMVDQNRGVPNPLPALSSSRSHFLQMKYTTDSSLPPGGSIDVKKISSSISLYSRSSVGPDPNRAAETTRPLLLLLPWLGSKSSAIIRYCQLYLEPGFDVLVIESSVRHFLWPRHGMAYASEILELLKNEKAFSSRPLYVHAFSIGAYTFTLMLLHMGQHSQQYRGTMERIKGQVYDSLVIGSIERMAIGVAKMISSHWQPVVKSSLLLYFSLLKRYTVDYYNDAINVFWQGPPTCPALFFYCEDDPLSDHVLIARLIETWQKRGLQVVGKGWKSSKHAGHLRRHPQEYQDALNNFLQQHHPDTPLKSKL</sequence>
<organism evidence="2 3">
    <name type="scientific">Pleurodeles waltl</name>
    <name type="common">Iberian ribbed newt</name>
    <dbReference type="NCBI Taxonomy" id="8319"/>
    <lineage>
        <taxon>Eukaryota</taxon>
        <taxon>Metazoa</taxon>
        <taxon>Chordata</taxon>
        <taxon>Craniata</taxon>
        <taxon>Vertebrata</taxon>
        <taxon>Euteleostomi</taxon>
        <taxon>Amphibia</taxon>
        <taxon>Batrachia</taxon>
        <taxon>Caudata</taxon>
        <taxon>Salamandroidea</taxon>
        <taxon>Salamandridae</taxon>
        <taxon>Pleurodelinae</taxon>
        <taxon>Pleurodeles</taxon>
    </lineage>
</organism>
<name>A0AAV7SE82_PLEWA</name>
<dbReference type="InterPro" id="IPR008547">
    <property type="entry name" value="DUF829_TMEM53"/>
</dbReference>
<dbReference type="PANTHER" id="PTHR20908:SF4">
    <property type="entry name" value="SI:DKEY-5I3.5"/>
    <property type="match status" value="1"/>
</dbReference>
<feature type="region of interest" description="Disordered" evidence="1">
    <location>
        <begin position="1"/>
        <end position="23"/>
    </location>
</feature>
<keyword evidence="3" id="KW-1185">Reference proteome</keyword>
<dbReference type="SUPFAM" id="SSF53474">
    <property type="entry name" value="alpha/beta-Hydrolases"/>
    <property type="match status" value="1"/>
</dbReference>
<proteinExistence type="predicted"/>
<evidence type="ECO:0000256" key="1">
    <source>
        <dbReference type="SAM" id="MobiDB-lite"/>
    </source>
</evidence>
<dbReference type="EMBL" id="JANPWB010000008">
    <property type="protein sequence ID" value="KAJ1162527.1"/>
    <property type="molecule type" value="Genomic_DNA"/>
</dbReference>
<reference evidence="2" key="1">
    <citation type="journal article" date="2022" name="bioRxiv">
        <title>Sequencing and chromosome-scale assembly of the giantPleurodeles waltlgenome.</title>
        <authorList>
            <person name="Brown T."/>
            <person name="Elewa A."/>
            <person name="Iarovenko S."/>
            <person name="Subramanian E."/>
            <person name="Araus A.J."/>
            <person name="Petzold A."/>
            <person name="Susuki M."/>
            <person name="Suzuki K.-i.T."/>
            <person name="Hayashi T."/>
            <person name="Toyoda A."/>
            <person name="Oliveira C."/>
            <person name="Osipova E."/>
            <person name="Leigh N.D."/>
            <person name="Simon A."/>
            <person name="Yun M.H."/>
        </authorList>
    </citation>
    <scope>NUCLEOTIDE SEQUENCE</scope>
    <source>
        <strain evidence="2">20211129_DDA</strain>
        <tissue evidence="2">Liver</tissue>
    </source>
</reference>